<dbReference type="PATRIC" id="fig|1706436.3.peg.1281"/>
<dbReference type="AlphaFoldDB" id="A0A150IJ97"/>
<gene>
    <name evidence="1" type="ORF">APG10_01266</name>
</gene>
<dbReference type="Proteomes" id="UP000092401">
    <property type="component" value="Unassembled WGS sequence"/>
</dbReference>
<accession>A0A150IJ97</accession>
<organism evidence="1 2">
    <name type="scientific">Candidatus Methanofastidiosum methylothiophilum</name>
    <dbReference type="NCBI Taxonomy" id="1705564"/>
    <lineage>
        <taxon>Archaea</taxon>
        <taxon>Methanobacteriati</taxon>
        <taxon>Methanobacteriota</taxon>
        <taxon>Stenosarchaea group</taxon>
        <taxon>Candidatus Methanofastidiosia</taxon>
        <taxon>Candidatus Methanofastidiosales</taxon>
        <taxon>Candidatus Methanofastidiosaceae</taxon>
        <taxon>Candidatus Methanofastidiosum</taxon>
    </lineage>
</organism>
<sequence>MDKKERRRYSPFIAFETPMNLRNLHPSKTMRNFSLFLISKLDCRMGQYSLEDIFELTHLQIQCELKKREHLKMIKRNVASEYIFALRMIPLFIKSFILKNAFYYLGDGLITGFVSNIGKIDLSPEYFDLIDYFDFIPAPGKASKTNCSVVSFNNKLSISFGSRTVSKELERIFFSTLVSLGIEVKVTMEL</sequence>
<evidence type="ECO:0000313" key="1">
    <source>
        <dbReference type="EMBL" id="KYC44958.1"/>
    </source>
</evidence>
<comment type="caution">
    <text evidence="1">The sequence shown here is derived from an EMBL/GenBank/DDBJ whole genome shotgun (WGS) entry which is preliminary data.</text>
</comment>
<evidence type="ECO:0000313" key="2">
    <source>
        <dbReference type="Proteomes" id="UP000092401"/>
    </source>
</evidence>
<reference evidence="1 2" key="1">
    <citation type="journal article" date="2016" name="ISME J.">
        <title>Chasing the elusive Euryarchaeota class WSA2: genomes reveal a uniquely fastidious methyl-reducing methanogen.</title>
        <authorList>
            <person name="Nobu M.K."/>
            <person name="Narihiro T."/>
            <person name="Kuroda K."/>
            <person name="Mei R."/>
            <person name="Liu W.T."/>
        </authorList>
    </citation>
    <scope>NUCLEOTIDE SEQUENCE [LARGE SCALE GENOMIC DNA]</scope>
    <source>
        <strain evidence="1">B03fssc0709_Meth_Bin005</strain>
    </source>
</reference>
<proteinExistence type="predicted"/>
<name>A0A150IJ97_9EURY</name>
<protein>
    <submittedName>
        <fullName evidence="1">Uncharacterized protein</fullName>
    </submittedName>
</protein>
<dbReference type="EMBL" id="LNGE01000035">
    <property type="protein sequence ID" value="KYC44958.1"/>
    <property type="molecule type" value="Genomic_DNA"/>
</dbReference>